<comment type="cofactor">
    <cofactor evidence="1">
        <name>Mg(2+)</name>
        <dbReference type="ChEBI" id="CHEBI:18420"/>
    </cofactor>
</comment>
<sequence length="377" mass="41577">MLCQNQNDPDGVENGLEAVGRHPFGDHTFCDKTWCSHVEDPSKKYTSLPFGKPLKDIPLQTALMDLMKGYKTQSSKLSNLGSTQGNESFNKSVASKAPKAHFYSGSSTRDSHITQIAAVSGDNHWSCYVTPKIPITNQASDITGITVRNGRVFHQGKPVNSLSISKAMEDFFKFIKGEGDNIYLGGHNIKTFDCHVMINTLKCIGKSNILNTHIQGFLDTRLLFKINNPDLKSFSQINLLKTLLNCDYAAHDALQDVTFLQKLMESSKIDFTDAKFSSATFTVPAAFHSFDQSASCKLNLPSLLEFVDNKVLSIGMARKIAASNLNKASLLIAFSRGQENGLQQLFSEECGKGPRVTRSSKIIHAVSKYISEHLIES</sequence>
<dbReference type="InterPro" id="IPR012337">
    <property type="entry name" value="RNaseH-like_sf"/>
</dbReference>
<evidence type="ECO:0008006" key="12">
    <source>
        <dbReference type="Google" id="ProtNLM"/>
    </source>
</evidence>
<dbReference type="InterPro" id="IPR057617">
    <property type="entry name" value="PML_C"/>
</dbReference>
<evidence type="ECO:0000313" key="11">
    <source>
        <dbReference type="Proteomes" id="UP000683360"/>
    </source>
</evidence>
<dbReference type="GO" id="GO:0005737">
    <property type="term" value="C:cytoplasm"/>
    <property type="evidence" value="ECO:0007669"/>
    <property type="project" value="TreeGrafter"/>
</dbReference>
<gene>
    <name evidence="10" type="ORF">MEDL_9060</name>
</gene>
<dbReference type="PANTHER" id="PTHR13058">
    <property type="entry name" value="THREE PRIME REPAIR EXONUCLEASE 1, 2"/>
    <property type="match status" value="1"/>
</dbReference>
<dbReference type="GO" id="GO:0046872">
    <property type="term" value="F:metal ion binding"/>
    <property type="evidence" value="ECO:0007669"/>
    <property type="project" value="UniProtKB-KW"/>
</dbReference>
<evidence type="ECO:0000256" key="6">
    <source>
        <dbReference type="ARBA" id="ARBA00022842"/>
    </source>
</evidence>
<keyword evidence="2" id="KW-0540">Nuclease</keyword>
<evidence type="ECO:0000256" key="4">
    <source>
        <dbReference type="ARBA" id="ARBA00022801"/>
    </source>
</evidence>
<dbReference type="SUPFAM" id="SSF53098">
    <property type="entry name" value="Ribonuclease H-like"/>
    <property type="match status" value="1"/>
</dbReference>
<name>A0A8S3QFS9_MYTED</name>
<organism evidence="10 11">
    <name type="scientific">Mytilus edulis</name>
    <name type="common">Blue mussel</name>
    <dbReference type="NCBI Taxonomy" id="6550"/>
    <lineage>
        <taxon>Eukaryota</taxon>
        <taxon>Metazoa</taxon>
        <taxon>Spiralia</taxon>
        <taxon>Lophotrochozoa</taxon>
        <taxon>Mollusca</taxon>
        <taxon>Bivalvia</taxon>
        <taxon>Autobranchia</taxon>
        <taxon>Pteriomorphia</taxon>
        <taxon>Mytilida</taxon>
        <taxon>Mytiloidea</taxon>
        <taxon>Mytilidae</taxon>
        <taxon>Mytilinae</taxon>
        <taxon>Mytilus</taxon>
    </lineage>
</organism>
<dbReference type="Gene3D" id="3.30.420.10">
    <property type="entry name" value="Ribonuclease H-like superfamily/Ribonuclease H"/>
    <property type="match status" value="1"/>
</dbReference>
<keyword evidence="6" id="KW-0460">Magnesium</keyword>
<accession>A0A8S3QFS9</accession>
<dbReference type="EMBL" id="CAJPWZ010000468">
    <property type="protein sequence ID" value="CAG2194005.1"/>
    <property type="molecule type" value="Genomic_DNA"/>
</dbReference>
<dbReference type="PANTHER" id="PTHR13058:SF22">
    <property type="entry name" value="EXODEOXYRIBONUCLEASE III"/>
    <property type="match status" value="1"/>
</dbReference>
<dbReference type="GO" id="GO:0003676">
    <property type="term" value="F:nucleic acid binding"/>
    <property type="evidence" value="ECO:0007669"/>
    <property type="project" value="InterPro"/>
</dbReference>
<protein>
    <recommendedName>
        <fullName evidence="12">Exonuclease domain-containing protein</fullName>
    </recommendedName>
</protein>
<evidence type="ECO:0000256" key="7">
    <source>
        <dbReference type="ARBA" id="ARBA00025769"/>
    </source>
</evidence>
<reference evidence="10" key="1">
    <citation type="submission" date="2021-03" db="EMBL/GenBank/DDBJ databases">
        <authorList>
            <person name="Bekaert M."/>
        </authorList>
    </citation>
    <scope>NUCLEOTIDE SEQUENCE</scope>
</reference>
<dbReference type="InterPro" id="IPR013520">
    <property type="entry name" value="Ribonucl_H"/>
</dbReference>
<comment type="similarity">
    <text evidence="7">Belongs to the exonuclease superfamily. TREX family.</text>
</comment>
<evidence type="ECO:0000313" key="10">
    <source>
        <dbReference type="EMBL" id="CAG2194005.1"/>
    </source>
</evidence>
<dbReference type="AlphaFoldDB" id="A0A8S3QFS9"/>
<evidence type="ECO:0000259" key="8">
    <source>
        <dbReference type="Pfam" id="PF00929"/>
    </source>
</evidence>
<dbReference type="Pfam" id="PF00929">
    <property type="entry name" value="RNase_T"/>
    <property type="match status" value="1"/>
</dbReference>
<evidence type="ECO:0000256" key="5">
    <source>
        <dbReference type="ARBA" id="ARBA00022839"/>
    </source>
</evidence>
<proteinExistence type="inferred from homology"/>
<keyword evidence="3" id="KW-0479">Metal-binding</keyword>
<dbReference type="CDD" id="cd06127">
    <property type="entry name" value="DEDDh"/>
    <property type="match status" value="1"/>
</dbReference>
<dbReference type="GO" id="GO:0006308">
    <property type="term" value="P:DNA catabolic process"/>
    <property type="evidence" value="ECO:0007669"/>
    <property type="project" value="TreeGrafter"/>
</dbReference>
<dbReference type="Proteomes" id="UP000683360">
    <property type="component" value="Unassembled WGS sequence"/>
</dbReference>
<feature type="domain" description="PML C-terminal" evidence="9">
    <location>
        <begin position="299"/>
        <end position="372"/>
    </location>
</feature>
<evidence type="ECO:0000256" key="1">
    <source>
        <dbReference type="ARBA" id="ARBA00001946"/>
    </source>
</evidence>
<evidence type="ECO:0000259" key="9">
    <source>
        <dbReference type="Pfam" id="PF25244"/>
    </source>
</evidence>
<dbReference type="Pfam" id="PF25244">
    <property type="entry name" value="PML_C"/>
    <property type="match status" value="1"/>
</dbReference>
<dbReference type="InterPro" id="IPR036397">
    <property type="entry name" value="RNaseH_sf"/>
</dbReference>
<evidence type="ECO:0000256" key="3">
    <source>
        <dbReference type="ARBA" id="ARBA00022723"/>
    </source>
</evidence>
<dbReference type="OrthoDB" id="6056408at2759"/>
<dbReference type="InterPro" id="IPR040393">
    <property type="entry name" value="TREX1/2"/>
</dbReference>
<feature type="domain" description="Exonuclease" evidence="8">
    <location>
        <begin position="110"/>
        <end position="260"/>
    </location>
</feature>
<comment type="caution">
    <text evidence="10">The sequence shown here is derived from an EMBL/GenBank/DDBJ whole genome shotgun (WGS) entry which is preliminary data.</text>
</comment>
<keyword evidence="11" id="KW-1185">Reference proteome</keyword>
<keyword evidence="4" id="KW-0378">Hydrolase</keyword>
<evidence type="ECO:0000256" key="2">
    <source>
        <dbReference type="ARBA" id="ARBA00022722"/>
    </source>
</evidence>
<dbReference type="GO" id="GO:0008296">
    <property type="term" value="F:3'-5'-DNA exonuclease activity"/>
    <property type="evidence" value="ECO:0007669"/>
    <property type="project" value="TreeGrafter"/>
</dbReference>
<keyword evidence="5" id="KW-0269">Exonuclease</keyword>